<dbReference type="Gene3D" id="4.10.240.10">
    <property type="entry name" value="Zn(2)-C6 fungal-type DNA-binding domain"/>
    <property type="match status" value="1"/>
</dbReference>
<accession>A0AA43U0J5</accession>
<dbReference type="CDD" id="cd00067">
    <property type="entry name" value="GAL4"/>
    <property type="match status" value="1"/>
</dbReference>
<reference evidence="4" key="1">
    <citation type="journal article" date="2023" name="Genome Biol. Evol.">
        <title>First Whole Genome Sequence and Flow Cytometry Genome Size Data for the Lichen-Forming Fungus Ramalina farinacea (Ascomycota).</title>
        <authorList>
            <person name="Llewellyn T."/>
            <person name="Mian S."/>
            <person name="Hill R."/>
            <person name="Leitch I.J."/>
            <person name="Gaya E."/>
        </authorList>
    </citation>
    <scope>NUCLEOTIDE SEQUENCE</scope>
    <source>
        <strain evidence="4">LIQ254RAFAR</strain>
    </source>
</reference>
<dbReference type="InterPro" id="IPR036864">
    <property type="entry name" value="Zn2-C6_fun-type_DNA-bd_sf"/>
</dbReference>
<evidence type="ECO:0000259" key="3">
    <source>
        <dbReference type="PROSITE" id="PS50048"/>
    </source>
</evidence>
<dbReference type="GO" id="GO:0008270">
    <property type="term" value="F:zinc ion binding"/>
    <property type="evidence" value="ECO:0007669"/>
    <property type="project" value="InterPro"/>
</dbReference>
<keyword evidence="5" id="KW-1185">Reference proteome</keyword>
<comment type="caution">
    <text evidence="4">The sequence shown here is derived from an EMBL/GenBank/DDBJ whole genome shotgun (WGS) entry which is preliminary data.</text>
</comment>
<feature type="region of interest" description="Disordered" evidence="2">
    <location>
        <begin position="390"/>
        <end position="430"/>
    </location>
</feature>
<evidence type="ECO:0000313" key="4">
    <source>
        <dbReference type="EMBL" id="MDI1492900.1"/>
    </source>
</evidence>
<organism evidence="4 5">
    <name type="scientific">Ramalina farinacea</name>
    <dbReference type="NCBI Taxonomy" id="258253"/>
    <lineage>
        <taxon>Eukaryota</taxon>
        <taxon>Fungi</taxon>
        <taxon>Dikarya</taxon>
        <taxon>Ascomycota</taxon>
        <taxon>Pezizomycotina</taxon>
        <taxon>Lecanoromycetes</taxon>
        <taxon>OSLEUM clade</taxon>
        <taxon>Lecanoromycetidae</taxon>
        <taxon>Lecanorales</taxon>
        <taxon>Lecanorineae</taxon>
        <taxon>Ramalinaceae</taxon>
        <taxon>Ramalina</taxon>
    </lineage>
</organism>
<dbReference type="AlphaFoldDB" id="A0AA43U0J5"/>
<evidence type="ECO:0000256" key="1">
    <source>
        <dbReference type="ARBA" id="ARBA00023242"/>
    </source>
</evidence>
<feature type="compositionally biased region" description="Low complexity" evidence="2">
    <location>
        <begin position="75"/>
        <end position="84"/>
    </location>
</feature>
<keyword evidence="1" id="KW-0539">Nucleus</keyword>
<feature type="compositionally biased region" description="Low complexity" evidence="2">
    <location>
        <begin position="457"/>
        <end position="466"/>
    </location>
</feature>
<evidence type="ECO:0000256" key="2">
    <source>
        <dbReference type="SAM" id="MobiDB-lite"/>
    </source>
</evidence>
<dbReference type="GO" id="GO:0000981">
    <property type="term" value="F:DNA-binding transcription factor activity, RNA polymerase II-specific"/>
    <property type="evidence" value="ECO:0007669"/>
    <property type="project" value="InterPro"/>
</dbReference>
<sequence length="637" mass="69307">MPISEHAANSSGEPAFTTPTPRPSTRGACDRCRGQKLRCLRNEQSQDDPKAPCMRCFKAGADCCYGIARRAGRPSAPQAQALPQQHKKGIRGGKATATGMTSSDTSLITDSQDCINLFDQETSGRRDSRIFGLRAGDRLSHENSDCTVDQGSEAESECRSRASINDPNNTPYSTTSDLLRSYFNGSLSWPDEDLSLLGNQDAGKAHGFEPFESSSGWTFNSEQVQPMDVEMQTAFPLPAVENSNNGEVSAYRTPPQPHPNINSMSKAFEEAIPSDSLTRAAQIDPSSPRNAIDDASLLEQIQERSRIMKGSTSSLNSEMTPITELQHQRMRELSDLAMDLYAQLAIHNPDRHDQSVPKSPAFHAQLVGYVLKSSNTFLALLKSFCSSVTSSTSSSSSSYHRSPITPRTASSTNQQNSPNNSSYSGTDGASPSTLAMYEREDFVMDDELGYSAPNDGSKGSSASESSQPTDMTTVLQLLTCYLRIVQLHSIMHNLFYDYLLAYFPPATSQSSPSVLHRQPRHLPVAIPPVFPGLQIGGVSLDPFGTFQVKFLLQISMQVLGEIELALELPEEYVLIGPRKSGRSDSRGGGLGLLEASVTGGFVERVMKERECRGQRVGVVRERLGKLRSVLRGAVGGE</sequence>
<dbReference type="Proteomes" id="UP001161017">
    <property type="component" value="Unassembled WGS sequence"/>
</dbReference>
<proteinExistence type="predicted"/>
<feature type="compositionally biased region" description="Low complexity" evidence="2">
    <location>
        <begin position="410"/>
        <end position="424"/>
    </location>
</feature>
<feature type="region of interest" description="Disordered" evidence="2">
    <location>
        <begin position="75"/>
        <end position="104"/>
    </location>
</feature>
<gene>
    <name evidence="4" type="ORF">OHK93_004683</name>
</gene>
<feature type="region of interest" description="Disordered" evidence="2">
    <location>
        <begin position="447"/>
        <end position="468"/>
    </location>
</feature>
<dbReference type="EMBL" id="JAPUFD010000022">
    <property type="protein sequence ID" value="MDI1492900.1"/>
    <property type="molecule type" value="Genomic_DNA"/>
</dbReference>
<dbReference type="PROSITE" id="PS50048">
    <property type="entry name" value="ZN2_CY6_FUNGAL_2"/>
    <property type="match status" value="1"/>
</dbReference>
<feature type="domain" description="Zn(2)-C6 fungal-type" evidence="3">
    <location>
        <begin position="28"/>
        <end position="65"/>
    </location>
</feature>
<dbReference type="InterPro" id="IPR001138">
    <property type="entry name" value="Zn2Cys6_DnaBD"/>
</dbReference>
<name>A0AA43U0J5_9LECA</name>
<dbReference type="SUPFAM" id="SSF57701">
    <property type="entry name" value="Zn2/Cys6 DNA-binding domain"/>
    <property type="match status" value="1"/>
</dbReference>
<protein>
    <recommendedName>
        <fullName evidence="3">Zn(2)-C6 fungal-type domain-containing protein</fullName>
    </recommendedName>
</protein>
<feature type="region of interest" description="Disordered" evidence="2">
    <location>
        <begin position="141"/>
        <end position="172"/>
    </location>
</feature>
<feature type="region of interest" description="Disordered" evidence="2">
    <location>
        <begin position="1"/>
        <end position="29"/>
    </location>
</feature>
<evidence type="ECO:0000313" key="5">
    <source>
        <dbReference type="Proteomes" id="UP001161017"/>
    </source>
</evidence>